<dbReference type="EMBL" id="BMAO01015212">
    <property type="protein sequence ID" value="GFR00241.1"/>
    <property type="molecule type" value="Genomic_DNA"/>
</dbReference>
<proteinExistence type="predicted"/>
<name>A0A8X6G9T7_TRICU</name>
<comment type="caution">
    <text evidence="1">The sequence shown here is derived from an EMBL/GenBank/DDBJ whole genome shotgun (WGS) entry which is preliminary data.</text>
</comment>
<organism evidence="1 2">
    <name type="scientific">Trichonephila clavata</name>
    <name type="common">Joro spider</name>
    <name type="synonym">Nephila clavata</name>
    <dbReference type="NCBI Taxonomy" id="2740835"/>
    <lineage>
        <taxon>Eukaryota</taxon>
        <taxon>Metazoa</taxon>
        <taxon>Ecdysozoa</taxon>
        <taxon>Arthropoda</taxon>
        <taxon>Chelicerata</taxon>
        <taxon>Arachnida</taxon>
        <taxon>Araneae</taxon>
        <taxon>Araneomorphae</taxon>
        <taxon>Entelegynae</taxon>
        <taxon>Araneoidea</taxon>
        <taxon>Nephilidae</taxon>
        <taxon>Trichonephila</taxon>
    </lineage>
</organism>
<evidence type="ECO:0000313" key="1">
    <source>
        <dbReference type="EMBL" id="GFR00241.1"/>
    </source>
</evidence>
<sequence>MARYYSTMALSKGYRSFQEVLQVIAEDMTQKLQVIQETKCLLKDLSKKENTIMAGFWAVVLSRINGVNKSLQMISIKLQIAVNLLKSLLDFFKIRNEKCFMNVKERQIRK</sequence>
<reference evidence="1" key="1">
    <citation type="submission" date="2020-07" db="EMBL/GenBank/DDBJ databases">
        <title>Multicomponent nature underlies the extraordinary mechanical properties of spider dragline silk.</title>
        <authorList>
            <person name="Kono N."/>
            <person name="Nakamura H."/>
            <person name="Mori M."/>
            <person name="Yoshida Y."/>
            <person name="Ohtoshi R."/>
            <person name="Malay A.D."/>
            <person name="Moran D.A.P."/>
            <person name="Tomita M."/>
            <person name="Numata K."/>
            <person name="Arakawa K."/>
        </authorList>
    </citation>
    <scope>NUCLEOTIDE SEQUENCE</scope>
</reference>
<evidence type="ECO:0000313" key="2">
    <source>
        <dbReference type="Proteomes" id="UP000887116"/>
    </source>
</evidence>
<dbReference type="AlphaFoldDB" id="A0A8X6G9T7"/>
<keyword evidence="2" id="KW-1185">Reference proteome</keyword>
<dbReference type="Proteomes" id="UP000887116">
    <property type="component" value="Unassembled WGS sequence"/>
</dbReference>
<dbReference type="OrthoDB" id="10063284at2759"/>
<accession>A0A8X6G9T7</accession>
<protein>
    <submittedName>
        <fullName evidence="1">TTF-type domain-containing protein</fullName>
    </submittedName>
</protein>
<gene>
    <name evidence="1" type="primary">evm_013860</name>
    <name evidence="1" type="ORF">TNCT_623451</name>
</gene>